<dbReference type="Proteomes" id="UP000316225">
    <property type="component" value="Unassembled WGS sequence"/>
</dbReference>
<keyword evidence="3" id="KW-1185">Reference proteome</keyword>
<organism evidence="2 3">
    <name type="scientific">Paracoccus sulfuroxidans</name>
    <dbReference type="NCBI Taxonomy" id="384678"/>
    <lineage>
        <taxon>Bacteria</taxon>
        <taxon>Pseudomonadati</taxon>
        <taxon>Pseudomonadota</taxon>
        <taxon>Alphaproteobacteria</taxon>
        <taxon>Rhodobacterales</taxon>
        <taxon>Paracoccaceae</taxon>
        <taxon>Paracoccus</taxon>
    </lineage>
</organism>
<accession>A0A562NUK8</accession>
<name>A0A562NUK8_9RHOB</name>
<dbReference type="RefSeq" id="WP_158637481.1">
    <property type="nucleotide sequence ID" value="NZ_VLKU01000003.1"/>
</dbReference>
<dbReference type="Pfam" id="PF04575">
    <property type="entry name" value="SlipAM"/>
    <property type="match status" value="1"/>
</dbReference>
<feature type="domain" description="Surface lipoprotein assembly modifier C-terminal" evidence="1">
    <location>
        <begin position="277"/>
        <end position="389"/>
    </location>
</feature>
<dbReference type="InterPro" id="IPR007655">
    <property type="entry name" value="Slam_C"/>
</dbReference>
<evidence type="ECO:0000259" key="1">
    <source>
        <dbReference type="Pfam" id="PF04575"/>
    </source>
</evidence>
<dbReference type="Gene3D" id="1.25.40.10">
    <property type="entry name" value="Tetratricopeptide repeat domain"/>
    <property type="match status" value="1"/>
</dbReference>
<proteinExistence type="predicted"/>
<dbReference type="AlphaFoldDB" id="A0A562NUK8"/>
<comment type="caution">
    <text evidence="2">The sequence shown here is derived from an EMBL/GenBank/DDBJ whole genome shotgun (WGS) entry which is preliminary data.</text>
</comment>
<dbReference type="OrthoDB" id="7812878at2"/>
<gene>
    <name evidence="2" type="ORF">IQ24_01203</name>
</gene>
<protein>
    <submittedName>
        <fullName evidence="2">Uncharacterized protein DUF560</fullName>
    </submittedName>
</protein>
<evidence type="ECO:0000313" key="2">
    <source>
        <dbReference type="EMBL" id="TWI35845.1"/>
    </source>
</evidence>
<dbReference type="EMBL" id="VLKU01000003">
    <property type="protein sequence ID" value="TWI35845.1"/>
    <property type="molecule type" value="Genomic_DNA"/>
</dbReference>
<reference evidence="2 3" key="1">
    <citation type="journal article" date="2015" name="Stand. Genomic Sci.">
        <title>Genomic Encyclopedia of Bacterial and Archaeal Type Strains, Phase III: the genomes of soil and plant-associated and newly described type strains.</title>
        <authorList>
            <person name="Whitman W.B."/>
            <person name="Woyke T."/>
            <person name="Klenk H.P."/>
            <person name="Zhou Y."/>
            <person name="Lilburn T.G."/>
            <person name="Beck B.J."/>
            <person name="De Vos P."/>
            <person name="Vandamme P."/>
            <person name="Eisen J.A."/>
            <person name="Garrity G."/>
            <person name="Hugenholtz P."/>
            <person name="Kyrpides N.C."/>
        </authorList>
    </citation>
    <scope>NUCLEOTIDE SEQUENCE [LARGE SCALE GENOMIC DNA]</scope>
    <source>
        <strain evidence="2 3">CGMCC 1.5364</strain>
    </source>
</reference>
<evidence type="ECO:0000313" key="3">
    <source>
        <dbReference type="Proteomes" id="UP000316225"/>
    </source>
</evidence>
<dbReference type="SUPFAM" id="SSF48452">
    <property type="entry name" value="TPR-like"/>
    <property type="match status" value="1"/>
</dbReference>
<dbReference type="InterPro" id="IPR011990">
    <property type="entry name" value="TPR-like_helical_dom_sf"/>
</dbReference>
<sequence length="476" mass="52949">MDGHPRLLKRAPRPLAARLARLLRPVAMAMGLGAAAMTPALAQHMSYNLPPDVSADQVARMESVRRGLFARIQANPSDLDAAFKYAALSARLGDFEAAISTYERMLIAVPGTPRLQLELGALYYRLGSLEVAQGYFDRVAARSDVPDPVRQRIEAYDRAIKAQKKETTGFSARITMGGRYQTNANSAPTGATVSLLDGFEFVLDEDSRGASDISALLSGQMRYKLPISRHGDVLEFGVAGSLSQFRDRDELISRAVEARVGPEFSLNRFGLKGARLSLHAVAGSAWLGGARYVDSKGISMGYRMPVGRRMQASALVEWRDEDYRNSTQWARAADLSGHRLRVNAILTRQLSADWQVFGGFTWERRTARVDYHAYRETGLQAGFSHRYAPLIGSDPRPWTVSALARIARRDNDAPNPLVSRRYSQESTEYTVQVVQTIPLTEKAEMQFYAGWRGANSNYDLRDYDDRYLGFSLSQSF</sequence>